<name>A0A9D1CV82_9FIRM</name>
<accession>A0A9D1CV82</accession>
<protein>
    <recommendedName>
        <fullName evidence="3">Myb-like domain-containing protein</fullName>
    </recommendedName>
</protein>
<gene>
    <name evidence="1" type="ORF">IAA52_00030</name>
</gene>
<organism evidence="1 2">
    <name type="scientific">Candidatus Pullichristensenella stercorigallinarum</name>
    <dbReference type="NCBI Taxonomy" id="2840909"/>
    <lineage>
        <taxon>Bacteria</taxon>
        <taxon>Bacillati</taxon>
        <taxon>Bacillota</taxon>
        <taxon>Clostridia</taxon>
        <taxon>Candidatus Pullichristensenella</taxon>
    </lineage>
</organism>
<proteinExistence type="predicted"/>
<dbReference type="EMBL" id="DVFZ01000001">
    <property type="protein sequence ID" value="HIQ81471.1"/>
    <property type="molecule type" value="Genomic_DNA"/>
</dbReference>
<reference evidence="1" key="2">
    <citation type="journal article" date="2021" name="PeerJ">
        <title>Extensive microbial diversity within the chicken gut microbiome revealed by metagenomics and culture.</title>
        <authorList>
            <person name="Gilroy R."/>
            <person name="Ravi A."/>
            <person name="Getino M."/>
            <person name="Pursley I."/>
            <person name="Horton D.L."/>
            <person name="Alikhan N.F."/>
            <person name="Baker D."/>
            <person name="Gharbi K."/>
            <person name="Hall N."/>
            <person name="Watson M."/>
            <person name="Adriaenssens E.M."/>
            <person name="Foster-Nyarko E."/>
            <person name="Jarju S."/>
            <person name="Secka A."/>
            <person name="Antonio M."/>
            <person name="Oren A."/>
            <person name="Chaudhuri R.R."/>
            <person name="La Ragione R."/>
            <person name="Hildebrand F."/>
            <person name="Pallen M.J."/>
        </authorList>
    </citation>
    <scope>NUCLEOTIDE SEQUENCE</scope>
    <source>
        <strain evidence="1">ChiSjej6B24-2974</strain>
    </source>
</reference>
<comment type="caution">
    <text evidence="1">The sequence shown here is derived from an EMBL/GenBank/DDBJ whole genome shotgun (WGS) entry which is preliminary data.</text>
</comment>
<evidence type="ECO:0000313" key="1">
    <source>
        <dbReference type="EMBL" id="HIQ81471.1"/>
    </source>
</evidence>
<sequence>MEQAISRAGRRTGWSEYENNLLWETADEAQQQGLPLKAVFERIAEKTGRRPNSIRNYYYAQVQKREGAAERPARFVPFTQQEVDWLMEQVLTARAQGQSVRSCLQKLSQGDHSLMLRYQNKYRSVIKSRPDYVRQMVESLNARGIACETPQVNHRARPDLGAACRSMVDEARRGGDAELARACEVLAKHLLGQRDEEARTALCESAQRLVDEAKLFLVASDEERMRSLPDFCARLAERIGALEACLPVE</sequence>
<evidence type="ECO:0008006" key="3">
    <source>
        <dbReference type="Google" id="ProtNLM"/>
    </source>
</evidence>
<reference evidence="1" key="1">
    <citation type="submission" date="2020-10" db="EMBL/GenBank/DDBJ databases">
        <authorList>
            <person name="Gilroy R."/>
        </authorList>
    </citation>
    <scope>NUCLEOTIDE SEQUENCE</scope>
    <source>
        <strain evidence="1">ChiSjej6B24-2974</strain>
    </source>
</reference>
<dbReference type="AlphaFoldDB" id="A0A9D1CV82"/>
<dbReference type="Proteomes" id="UP000824260">
    <property type="component" value="Unassembled WGS sequence"/>
</dbReference>
<evidence type="ECO:0000313" key="2">
    <source>
        <dbReference type="Proteomes" id="UP000824260"/>
    </source>
</evidence>